<dbReference type="GO" id="GO:0005524">
    <property type="term" value="F:ATP binding"/>
    <property type="evidence" value="ECO:0007669"/>
    <property type="project" value="UniProtKB-KW"/>
</dbReference>
<sequence length="311" mass="35162">MIEVKEIRKNFKKVEAVKGVSLTINDGEILGLLGPNGAGKSTTISIISTLFPPSSGEVLYEGKNILKNPRGFREILGVVPQEIALYPELTGYENLRFFGKVYGLKGKELEERIQEVLEIIGLNGRVRDLVKNYSGGMKRRVNIGCALLHKPKILIMDEPTVGIDPQSRNHILETVKSLREEGMTIIYTSHYMEEVEYLCDRIYIMDHGEIIATGSKEELKEQISNEETMEVIFETIQDDTIKVLKNIIGVKAVNINDNDNRVTLIYEKGINILQLVFEKAQETQKKIISIQIKTPTLEDVFLKLTGRTIRD</sequence>
<dbReference type="InterPro" id="IPR003439">
    <property type="entry name" value="ABC_transporter-like_ATP-bd"/>
</dbReference>
<reference evidence="7 8" key="1">
    <citation type="submission" date="2021-06" db="EMBL/GenBank/DDBJ databases">
        <authorList>
            <person name="Sun Q."/>
            <person name="Li D."/>
        </authorList>
    </citation>
    <scope>NUCLEOTIDE SEQUENCE [LARGE SCALE GENOMIC DNA]</scope>
    <source>
        <strain evidence="7 8">MSJ-5</strain>
    </source>
</reference>
<evidence type="ECO:0000256" key="3">
    <source>
        <dbReference type="ARBA" id="ARBA00022741"/>
    </source>
</evidence>
<dbReference type="InterPro" id="IPR005894">
    <property type="entry name" value="DrrA"/>
</dbReference>
<evidence type="ECO:0000256" key="5">
    <source>
        <dbReference type="ARBA" id="ARBA00049985"/>
    </source>
</evidence>
<comment type="similarity">
    <text evidence="5">Belongs to the ABC transporter superfamily. Drug exporter-1 (DrugE1) (TC 3.A.1.105) family.</text>
</comment>
<evidence type="ECO:0000313" key="8">
    <source>
        <dbReference type="Proteomes" id="UP000779508"/>
    </source>
</evidence>
<keyword evidence="4 7" id="KW-0067">ATP-binding</keyword>
<dbReference type="PROSITE" id="PS00211">
    <property type="entry name" value="ABC_TRANSPORTER_1"/>
    <property type="match status" value="1"/>
</dbReference>
<keyword evidence="3" id="KW-0547">Nucleotide-binding</keyword>
<proteinExistence type="inferred from homology"/>
<dbReference type="InterPro" id="IPR017871">
    <property type="entry name" value="ABC_transporter-like_CS"/>
</dbReference>
<evidence type="ECO:0000259" key="6">
    <source>
        <dbReference type="PROSITE" id="PS50893"/>
    </source>
</evidence>
<comment type="caution">
    <text evidence="7">The sequence shown here is derived from an EMBL/GenBank/DDBJ whole genome shotgun (WGS) entry which is preliminary data.</text>
</comment>
<accession>A0ABS6G264</accession>
<dbReference type="InterPro" id="IPR025302">
    <property type="entry name" value="DrrA1/2-like_C"/>
</dbReference>
<gene>
    <name evidence="7" type="ORF">KQI88_09070</name>
</gene>
<keyword evidence="8" id="KW-1185">Reference proteome</keyword>
<keyword evidence="2" id="KW-0813">Transport</keyword>
<evidence type="ECO:0000256" key="1">
    <source>
        <dbReference type="ARBA" id="ARBA00004413"/>
    </source>
</evidence>
<dbReference type="RefSeq" id="WP_216416451.1">
    <property type="nucleotide sequence ID" value="NZ_JAHLQK010000003.1"/>
</dbReference>
<protein>
    <submittedName>
        <fullName evidence="7">ABC transporter ATP-binding protein</fullName>
    </submittedName>
</protein>
<evidence type="ECO:0000313" key="7">
    <source>
        <dbReference type="EMBL" id="MBU5676567.1"/>
    </source>
</evidence>
<dbReference type="PROSITE" id="PS50893">
    <property type="entry name" value="ABC_TRANSPORTER_2"/>
    <property type="match status" value="1"/>
</dbReference>
<feature type="domain" description="ABC transporter" evidence="6">
    <location>
        <begin position="2"/>
        <end position="232"/>
    </location>
</feature>
<dbReference type="SMART" id="SM00382">
    <property type="entry name" value="AAA"/>
    <property type="match status" value="1"/>
</dbReference>
<dbReference type="Pfam" id="PF00005">
    <property type="entry name" value="ABC_tran"/>
    <property type="match status" value="1"/>
</dbReference>
<dbReference type="InterPro" id="IPR003593">
    <property type="entry name" value="AAA+_ATPase"/>
</dbReference>
<evidence type="ECO:0000256" key="2">
    <source>
        <dbReference type="ARBA" id="ARBA00022448"/>
    </source>
</evidence>
<organism evidence="7 8">
    <name type="scientific">Alkaliphilus flagellatus</name>
    <dbReference type="NCBI Taxonomy" id="2841507"/>
    <lineage>
        <taxon>Bacteria</taxon>
        <taxon>Bacillati</taxon>
        <taxon>Bacillota</taxon>
        <taxon>Clostridia</taxon>
        <taxon>Peptostreptococcales</taxon>
        <taxon>Natronincolaceae</taxon>
        <taxon>Alkaliphilus</taxon>
    </lineage>
</organism>
<dbReference type="NCBIfam" id="TIGR01188">
    <property type="entry name" value="drrA"/>
    <property type="match status" value="1"/>
</dbReference>
<dbReference type="PANTHER" id="PTHR43582">
    <property type="entry name" value="LINEARMYCIN RESISTANCE ATP-BINDING PROTEIN LNRL"/>
    <property type="match status" value="1"/>
</dbReference>
<dbReference type="EMBL" id="JAHLQK010000003">
    <property type="protein sequence ID" value="MBU5676567.1"/>
    <property type="molecule type" value="Genomic_DNA"/>
</dbReference>
<evidence type="ECO:0000256" key="4">
    <source>
        <dbReference type="ARBA" id="ARBA00022840"/>
    </source>
</evidence>
<name>A0ABS6G264_9FIRM</name>
<dbReference type="Proteomes" id="UP000779508">
    <property type="component" value="Unassembled WGS sequence"/>
</dbReference>
<dbReference type="Pfam" id="PF13732">
    <property type="entry name" value="DrrA1-3_C"/>
    <property type="match status" value="1"/>
</dbReference>
<comment type="subcellular location">
    <subcellularLocation>
        <location evidence="1">Cell membrane</location>
        <topology evidence="1">Peripheral membrane protein</topology>
        <orientation evidence="1">Cytoplasmic side</orientation>
    </subcellularLocation>
</comment>
<dbReference type="PANTHER" id="PTHR43582:SF2">
    <property type="entry name" value="LINEARMYCIN RESISTANCE ATP-BINDING PROTEIN LNRL"/>
    <property type="match status" value="1"/>
</dbReference>